<dbReference type="Pfam" id="PF07686">
    <property type="entry name" value="V-set"/>
    <property type="match status" value="1"/>
</dbReference>
<dbReference type="OMA" id="FRASHVK"/>
<keyword evidence="2" id="KW-1064">Adaptive immunity</keyword>
<dbReference type="AlphaFoldDB" id="A0A8D0L4U7"/>
<keyword evidence="5" id="KW-0391">Immunity</keyword>
<dbReference type="PROSITE" id="PS50835">
    <property type="entry name" value="IG_LIKE"/>
    <property type="match status" value="1"/>
</dbReference>
<dbReference type="InterPro" id="IPR013783">
    <property type="entry name" value="Ig-like_fold"/>
</dbReference>
<keyword evidence="3" id="KW-0675">Receptor</keyword>
<evidence type="ECO:0000256" key="4">
    <source>
        <dbReference type="ARBA" id="ARBA00023319"/>
    </source>
</evidence>
<feature type="signal peptide" evidence="6">
    <location>
        <begin position="1"/>
        <end position="26"/>
    </location>
</feature>
<evidence type="ECO:0000256" key="1">
    <source>
        <dbReference type="ARBA" id="ARBA00022729"/>
    </source>
</evidence>
<dbReference type="InterPro" id="IPR013106">
    <property type="entry name" value="Ig_V-set"/>
</dbReference>
<feature type="domain" description="Ig-like" evidence="7">
    <location>
        <begin position="28"/>
        <end position="128"/>
    </location>
</feature>
<reference evidence="8" key="2">
    <citation type="submission" date="2025-09" db="UniProtKB">
        <authorList>
            <consortium name="Ensembl"/>
        </authorList>
    </citation>
    <scope>IDENTIFICATION</scope>
</reference>
<dbReference type="GeneTree" id="ENSGT00940000153073"/>
<dbReference type="GO" id="GO:0002250">
    <property type="term" value="P:adaptive immune response"/>
    <property type="evidence" value="ECO:0007669"/>
    <property type="project" value="UniProtKB-KW"/>
</dbReference>
<evidence type="ECO:0000313" key="8">
    <source>
        <dbReference type="Ensembl" id="ENSSPUP00000007695.1"/>
    </source>
</evidence>
<keyword evidence="9" id="KW-1185">Reference proteome</keyword>
<sequence>MVHNTKMVFSLVLAIVIISTMEGANAAESVTQPDSRVTISQGETVFLNCTYETTRSPVLFWYKQYPNKAPQLLLTQYDASNEEKERRRGFWAVLDKQARSFHLRKNSSEISDSAVYHCALSDTVIISS</sequence>
<keyword evidence="4" id="KW-0393">Immunoglobulin domain</keyword>
<dbReference type="Gene3D" id="2.60.40.10">
    <property type="entry name" value="Immunoglobulins"/>
    <property type="match status" value="1"/>
</dbReference>
<evidence type="ECO:0000313" key="9">
    <source>
        <dbReference type="Proteomes" id="UP000694392"/>
    </source>
</evidence>
<dbReference type="Ensembl" id="ENSSPUT00000008196.1">
    <property type="protein sequence ID" value="ENSSPUP00000007695.1"/>
    <property type="gene ID" value="ENSSPUG00000005956.1"/>
</dbReference>
<dbReference type="InterPro" id="IPR036179">
    <property type="entry name" value="Ig-like_dom_sf"/>
</dbReference>
<dbReference type="SMART" id="SM00406">
    <property type="entry name" value="IGv"/>
    <property type="match status" value="1"/>
</dbReference>
<dbReference type="GO" id="GO:0042101">
    <property type="term" value="C:T cell receptor complex"/>
    <property type="evidence" value="ECO:0007669"/>
    <property type="project" value="UniProtKB-KW"/>
</dbReference>
<feature type="chain" id="PRO_5034774923" description="Ig-like domain-containing protein" evidence="6">
    <location>
        <begin position="27"/>
        <end position="128"/>
    </location>
</feature>
<dbReference type="Proteomes" id="UP000694392">
    <property type="component" value="Unplaced"/>
</dbReference>
<dbReference type="InterPro" id="IPR007110">
    <property type="entry name" value="Ig-like_dom"/>
</dbReference>
<proteinExistence type="predicted"/>
<dbReference type="SUPFAM" id="SSF48726">
    <property type="entry name" value="Immunoglobulin"/>
    <property type="match status" value="1"/>
</dbReference>
<evidence type="ECO:0000256" key="3">
    <source>
        <dbReference type="ARBA" id="ARBA00023170"/>
    </source>
</evidence>
<evidence type="ECO:0000256" key="5">
    <source>
        <dbReference type="ARBA" id="ARBA00043266"/>
    </source>
</evidence>
<protein>
    <recommendedName>
        <fullName evidence="7">Ig-like domain-containing protein</fullName>
    </recommendedName>
</protein>
<accession>A0A8D0L4U7</accession>
<dbReference type="PANTHER" id="PTHR19367:SF18">
    <property type="entry name" value="T CELL RECEPTOR ALPHA VARIABLE 16"/>
    <property type="match status" value="1"/>
</dbReference>
<name>A0A8D0L4U7_SPHPU</name>
<dbReference type="InterPro" id="IPR051287">
    <property type="entry name" value="TCR_variable_region"/>
</dbReference>
<reference evidence="8" key="1">
    <citation type="submission" date="2025-08" db="UniProtKB">
        <authorList>
            <consortium name="Ensembl"/>
        </authorList>
    </citation>
    <scope>IDENTIFICATION</scope>
</reference>
<evidence type="ECO:0000259" key="7">
    <source>
        <dbReference type="PROSITE" id="PS50835"/>
    </source>
</evidence>
<keyword evidence="5" id="KW-1279">T cell receptor</keyword>
<organism evidence="8 9">
    <name type="scientific">Sphenodon punctatus</name>
    <name type="common">Tuatara</name>
    <name type="synonym">Hatteria punctata</name>
    <dbReference type="NCBI Taxonomy" id="8508"/>
    <lineage>
        <taxon>Eukaryota</taxon>
        <taxon>Metazoa</taxon>
        <taxon>Chordata</taxon>
        <taxon>Craniata</taxon>
        <taxon>Vertebrata</taxon>
        <taxon>Euteleostomi</taxon>
        <taxon>Lepidosauria</taxon>
        <taxon>Sphenodontia</taxon>
        <taxon>Sphenodontidae</taxon>
        <taxon>Sphenodon</taxon>
    </lineage>
</organism>
<dbReference type="PANTHER" id="PTHR19367">
    <property type="entry name" value="T-CELL RECEPTOR ALPHA CHAIN V REGION"/>
    <property type="match status" value="1"/>
</dbReference>
<evidence type="ECO:0000256" key="2">
    <source>
        <dbReference type="ARBA" id="ARBA00023130"/>
    </source>
</evidence>
<keyword evidence="1 6" id="KW-0732">Signal</keyword>
<evidence type="ECO:0000256" key="6">
    <source>
        <dbReference type="SAM" id="SignalP"/>
    </source>
</evidence>